<comment type="caution">
    <text evidence="10">The sequence shown here is derived from an EMBL/GenBank/DDBJ whole genome shotgun (WGS) entry which is preliminary data.</text>
</comment>
<evidence type="ECO:0000256" key="4">
    <source>
        <dbReference type="ARBA" id="ARBA00022692"/>
    </source>
</evidence>
<keyword evidence="4 9" id="KW-0812">Transmembrane</keyword>
<name>A0ABD1EY88_HYPHA</name>
<keyword evidence="6 9" id="KW-1133">Transmembrane helix</keyword>
<evidence type="ECO:0000256" key="1">
    <source>
        <dbReference type="ARBA" id="ARBA00004323"/>
    </source>
</evidence>
<keyword evidence="7" id="KW-0333">Golgi apparatus</keyword>
<dbReference type="PANTHER" id="PTHR35259">
    <property type="entry name" value="BOMBESIN RECEPTOR-ACTIVATED PROTEIN C6ORF89"/>
    <property type="match status" value="1"/>
</dbReference>
<evidence type="ECO:0000256" key="9">
    <source>
        <dbReference type="SAM" id="Phobius"/>
    </source>
</evidence>
<protein>
    <submittedName>
        <fullName evidence="10">Uncharacterized protein</fullName>
    </submittedName>
</protein>
<organism evidence="10 11">
    <name type="scientific">Hypothenemus hampei</name>
    <name type="common">Coffee berry borer</name>
    <dbReference type="NCBI Taxonomy" id="57062"/>
    <lineage>
        <taxon>Eukaryota</taxon>
        <taxon>Metazoa</taxon>
        <taxon>Ecdysozoa</taxon>
        <taxon>Arthropoda</taxon>
        <taxon>Hexapoda</taxon>
        <taxon>Insecta</taxon>
        <taxon>Pterygota</taxon>
        <taxon>Neoptera</taxon>
        <taxon>Endopterygota</taxon>
        <taxon>Coleoptera</taxon>
        <taxon>Polyphaga</taxon>
        <taxon>Cucujiformia</taxon>
        <taxon>Curculionidae</taxon>
        <taxon>Scolytinae</taxon>
        <taxon>Hypothenemus</taxon>
    </lineage>
</organism>
<dbReference type="AlphaFoldDB" id="A0ABD1EY88"/>
<sequence>MPKKRILKEYKDNVNFFKKCAKDRGLSDQDINSILAESFIKLKAENQIFSSERGSRCQNALKISLCTLLFLSLFIYILLNVHTPTSSIVLRNVQGLTYPALKIVRTLSLPIIQLFPSLTELYDETCLIKNPFFYLTDLDCSPCENVHSVIDLTGVPGVNAYEKVTEGTPLVLKTFQKLVSWRDLQELYVNHPKELMHESSHLDSNLQIANIHDLFALTETNLTSKAHIKWRINEMTAARTIRKLFPKPYFFPPMTGQDVERFIFIDGPLSEAYTLPNTECSYVFMIQGSGERKIMMKPARECVEKCKTVSVLLKPSYVLLYNWWYWRPVSLPGNVNPSLSISYINSHC</sequence>
<keyword evidence="3" id="KW-0963">Cytoplasm</keyword>
<evidence type="ECO:0000256" key="7">
    <source>
        <dbReference type="ARBA" id="ARBA00023034"/>
    </source>
</evidence>
<dbReference type="PANTHER" id="PTHR35259:SF1">
    <property type="entry name" value="BOMBESIN RECEPTOR-ACTIVATED PROTEIN C6ORF89"/>
    <property type="match status" value="1"/>
</dbReference>
<accession>A0ABD1EY88</accession>
<keyword evidence="5" id="KW-0735">Signal-anchor</keyword>
<evidence type="ECO:0000256" key="2">
    <source>
        <dbReference type="ARBA" id="ARBA00004496"/>
    </source>
</evidence>
<evidence type="ECO:0000313" key="11">
    <source>
        <dbReference type="Proteomes" id="UP001566132"/>
    </source>
</evidence>
<evidence type="ECO:0000256" key="8">
    <source>
        <dbReference type="ARBA" id="ARBA00023136"/>
    </source>
</evidence>
<dbReference type="InterPro" id="IPR038757">
    <property type="entry name" value="BRAP"/>
</dbReference>
<reference evidence="10 11" key="1">
    <citation type="submission" date="2024-05" db="EMBL/GenBank/DDBJ databases">
        <title>Genetic variation in Jamaican populations of the coffee berry borer (Hypothenemus hampei).</title>
        <authorList>
            <person name="Errbii M."/>
            <person name="Myrie A."/>
        </authorList>
    </citation>
    <scope>NUCLEOTIDE SEQUENCE [LARGE SCALE GENOMIC DNA]</scope>
    <source>
        <strain evidence="10">JA-Hopewell-2020-01-JO</strain>
        <tissue evidence="10">Whole body</tissue>
    </source>
</reference>
<evidence type="ECO:0000313" key="10">
    <source>
        <dbReference type="EMBL" id="KAL1506010.1"/>
    </source>
</evidence>
<evidence type="ECO:0000256" key="3">
    <source>
        <dbReference type="ARBA" id="ARBA00022490"/>
    </source>
</evidence>
<dbReference type="Proteomes" id="UP001566132">
    <property type="component" value="Unassembled WGS sequence"/>
</dbReference>
<comment type="subcellular location">
    <subcellularLocation>
        <location evidence="2">Cytoplasm</location>
    </subcellularLocation>
    <subcellularLocation>
        <location evidence="1">Golgi apparatus membrane</location>
        <topology evidence="1">Single-pass type II membrane protein</topology>
    </subcellularLocation>
</comment>
<dbReference type="EMBL" id="JBDJPC010000004">
    <property type="protein sequence ID" value="KAL1506010.1"/>
    <property type="molecule type" value="Genomic_DNA"/>
</dbReference>
<feature type="transmembrane region" description="Helical" evidence="9">
    <location>
        <begin position="60"/>
        <end position="79"/>
    </location>
</feature>
<proteinExistence type="predicted"/>
<gene>
    <name evidence="10" type="ORF">ABEB36_005447</name>
</gene>
<dbReference type="GO" id="GO:0000139">
    <property type="term" value="C:Golgi membrane"/>
    <property type="evidence" value="ECO:0007669"/>
    <property type="project" value="UniProtKB-SubCell"/>
</dbReference>
<keyword evidence="11" id="KW-1185">Reference proteome</keyword>
<evidence type="ECO:0000256" key="6">
    <source>
        <dbReference type="ARBA" id="ARBA00022989"/>
    </source>
</evidence>
<evidence type="ECO:0000256" key="5">
    <source>
        <dbReference type="ARBA" id="ARBA00022968"/>
    </source>
</evidence>
<keyword evidence="8 9" id="KW-0472">Membrane</keyword>